<dbReference type="InterPro" id="IPR050333">
    <property type="entry name" value="SLRP"/>
</dbReference>
<dbReference type="SMART" id="SM00364">
    <property type="entry name" value="LRR_BAC"/>
    <property type="match status" value="6"/>
</dbReference>
<dbReference type="InterPro" id="IPR003961">
    <property type="entry name" value="FN3_dom"/>
</dbReference>
<dbReference type="SUPFAM" id="SSF52058">
    <property type="entry name" value="L domain-like"/>
    <property type="match status" value="2"/>
</dbReference>
<dbReference type="SUPFAM" id="SSF49265">
    <property type="entry name" value="Fibronectin type III"/>
    <property type="match status" value="1"/>
</dbReference>
<dbReference type="InterPro" id="IPR036116">
    <property type="entry name" value="FN3_sf"/>
</dbReference>
<name>A0ABD0JRI4_9CAEN</name>
<dbReference type="PANTHER" id="PTHR45712">
    <property type="entry name" value="AGAP008170-PA"/>
    <property type="match status" value="1"/>
</dbReference>
<feature type="chain" id="PRO_5044827624" description="Fibronectin type-III domain-containing protein" evidence="3">
    <location>
        <begin position="28"/>
        <end position="600"/>
    </location>
</feature>
<protein>
    <recommendedName>
        <fullName evidence="4">Fibronectin type-III domain-containing protein</fullName>
    </recommendedName>
</protein>
<keyword evidence="3" id="KW-0732">Signal</keyword>
<dbReference type="InterPro" id="IPR003591">
    <property type="entry name" value="Leu-rich_rpt_typical-subtyp"/>
</dbReference>
<dbReference type="Proteomes" id="UP001519460">
    <property type="component" value="Unassembled WGS sequence"/>
</dbReference>
<dbReference type="Gene3D" id="3.80.10.10">
    <property type="entry name" value="Ribonuclease Inhibitor"/>
    <property type="match status" value="3"/>
</dbReference>
<dbReference type="PROSITE" id="PS51450">
    <property type="entry name" value="LRR"/>
    <property type="match status" value="5"/>
</dbReference>
<sequence>MSRWRWSSGVCFVVMAAVTMVTMPSAARDVGGCPSVCQCTEIYYVYCNGLGLTSDSLHEILLSVSPEAIFLDLSSNSIERLKPGVLNSVPNLEYLVLANNHIETIGVSVFHYLHQIKELNLTQNRLKEVSANVFVNMPNLEKLHLASNELSRIQERAFSLPHLQELHLQHNRLTAIRPLQLSGLPCLTYLDLSHNDIHTLEVGAFQELSALRTLRLSHNRLASLAENVFQGLTSLRHLYLDSNVLPSLDCFDVPSFASTLQVLVMSNNSLGSIPQDVFPKLQNLKTLAVDHNHISTISQRAFRDLQLDNLTLAHNDLEAIDRDMFESVRRISWFDLSHNKIHTIKTGAFDRFRESVYVLNLAGNRLDTVHRGMFRVMRNLLELNLSSNALWNIQNATFQELTSLSRLDLDDNQLRWLSADLLRGPTLDMLSVVNNPLTSLRGFTFNDTNGPVSVFVNLTLRAATEYSVTVTWPYEGTQLYWTVRVWCVSVQGTGSCFAGPREETLPPYRTSHSISDLRPGSRYYVCVLPKFLADSVLVSQCGLVSTVHKPSTTVTPPSPDGHASHGVAVHTHRNHLVSRVCVSLAIMACLLWTRAVSCAA</sequence>
<dbReference type="CDD" id="cd00063">
    <property type="entry name" value="FN3"/>
    <property type="match status" value="1"/>
</dbReference>
<proteinExistence type="predicted"/>
<evidence type="ECO:0000313" key="5">
    <source>
        <dbReference type="EMBL" id="KAK7477547.1"/>
    </source>
</evidence>
<dbReference type="InterPro" id="IPR001611">
    <property type="entry name" value="Leu-rich_rpt"/>
</dbReference>
<dbReference type="Gene3D" id="2.60.40.10">
    <property type="entry name" value="Immunoglobulins"/>
    <property type="match status" value="1"/>
</dbReference>
<reference evidence="5 6" key="1">
    <citation type="journal article" date="2023" name="Sci. Data">
        <title>Genome assembly of the Korean intertidal mud-creeper Batillaria attramentaria.</title>
        <authorList>
            <person name="Patra A.K."/>
            <person name="Ho P.T."/>
            <person name="Jun S."/>
            <person name="Lee S.J."/>
            <person name="Kim Y."/>
            <person name="Won Y.J."/>
        </authorList>
    </citation>
    <scope>NUCLEOTIDE SEQUENCE [LARGE SCALE GENOMIC DNA]</scope>
    <source>
        <strain evidence="5">Wonlab-2016</strain>
    </source>
</reference>
<evidence type="ECO:0000256" key="1">
    <source>
        <dbReference type="ARBA" id="ARBA00022614"/>
    </source>
</evidence>
<evidence type="ECO:0000259" key="4">
    <source>
        <dbReference type="PROSITE" id="PS50853"/>
    </source>
</evidence>
<keyword evidence="2" id="KW-0677">Repeat</keyword>
<dbReference type="AlphaFoldDB" id="A0ABD0JRI4"/>
<dbReference type="SMART" id="SM00369">
    <property type="entry name" value="LRR_TYP"/>
    <property type="match status" value="15"/>
</dbReference>
<accession>A0ABD0JRI4</accession>
<evidence type="ECO:0000256" key="2">
    <source>
        <dbReference type="ARBA" id="ARBA00022737"/>
    </source>
</evidence>
<keyword evidence="1" id="KW-0433">Leucine-rich repeat</keyword>
<dbReference type="InterPro" id="IPR013783">
    <property type="entry name" value="Ig-like_fold"/>
</dbReference>
<feature type="domain" description="Fibronectin type-III" evidence="4">
    <location>
        <begin position="454"/>
        <end position="558"/>
    </location>
</feature>
<dbReference type="PROSITE" id="PS50853">
    <property type="entry name" value="FN3"/>
    <property type="match status" value="1"/>
</dbReference>
<evidence type="ECO:0000313" key="6">
    <source>
        <dbReference type="Proteomes" id="UP001519460"/>
    </source>
</evidence>
<keyword evidence="6" id="KW-1185">Reference proteome</keyword>
<evidence type="ECO:0000256" key="3">
    <source>
        <dbReference type="SAM" id="SignalP"/>
    </source>
</evidence>
<feature type="signal peptide" evidence="3">
    <location>
        <begin position="1"/>
        <end position="27"/>
    </location>
</feature>
<organism evidence="5 6">
    <name type="scientific">Batillaria attramentaria</name>
    <dbReference type="NCBI Taxonomy" id="370345"/>
    <lineage>
        <taxon>Eukaryota</taxon>
        <taxon>Metazoa</taxon>
        <taxon>Spiralia</taxon>
        <taxon>Lophotrochozoa</taxon>
        <taxon>Mollusca</taxon>
        <taxon>Gastropoda</taxon>
        <taxon>Caenogastropoda</taxon>
        <taxon>Sorbeoconcha</taxon>
        <taxon>Cerithioidea</taxon>
        <taxon>Batillariidae</taxon>
        <taxon>Batillaria</taxon>
    </lineage>
</organism>
<dbReference type="EMBL" id="JACVVK020000347">
    <property type="protein sequence ID" value="KAK7477547.1"/>
    <property type="molecule type" value="Genomic_DNA"/>
</dbReference>
<dbReference type="InterPro" id="IPR032675">
    <property type="entry name" value="LRR_dom_sf"/>
</dbReference>
<comment type="caution">
    <text evidence="5">The sequence shown here is derived from an EMBL/GenBank/DDBJ whole genome shotgun (WGS) entry which is preliminary data.</text>
</comment>
<dbReference type="Pfam" id="PF13855">
    <property type="entry name" value="LRR_8"/>
    <property type="match status" value="4"/>
</dbReference>
<gene>
    <name evidence="5" type="ORF">BaRGS_00031232</name>
</gene>
<dbReference type="PANTHER" id="PTHR45712:SF22">
    <property type="entry name" value="INSULIN-LIKE GROWTH FACTOR-BINDING PROTEIN COMPLEX ACID LABILE SUBUNIT"/>
    <property type="match status" value="1"/>
</dbReference>